<comment type="similarity">
    <text evidence="3">Belongs to the glutaminyl-peptide cyclotransferase family.</text>
</comment>
<evidence type="ECO:0000256" key="2">
    <source>
        <dbReference type="ARBA" id="ARBA00004613"/>
    </source>
</evidence>
<accession>A0AAD8GCJ8</accession>
<dbReference type="AlphaFoldDB" id="A0AAD8GCJ8"/>
<evidence type="ECO:0000259" key="17">
    <source>
        <dbReference type="Pfam" id="PF04389"/>
    </source>
</evidence>
<keyword evidence="9 16" id="KW-0732">Signal</keyword>
<proteinExistence type="inferred from homology"/>
<dbReference type="Pfam" id="PF04389">
    <property type="entry name" value="Peptidase_M28"/>
    <property type="match status" value="1"/>
</dbReference>
<comment type="subcellular location">
    <subcellularLocation>
        <location evidence="2">Secreted</location>
    </subcellularLocation>
</comment>
<feature type="chain" id="PRO_5041936175" description="Glutaminyl-peptide cyclotransferase" evidence="16">
    <location>
        <begin position="28"/>
        <end position="357"/>
    </location>
</feature>
<evidence type="ECO:0000256" key="12">
    <source>
        <dbReference type="ARBA" id="ARBA00023180"/>
    </source>
</evidence>
<evidence type="ECO:0000256" key="5">
    <source>
        <dbReference type="ARBA" id="ARBA00016861"/>
    </source>
</evidence>
<evidence type="ECO:0000313" key="18">
    <source>
        <dbReference type="EMBL" id="KAK1171947.1"/>
    </source>
</evidence>
<reference evidence="18" key="1">
    <citation type="submission" date="2022-02" db="EMBL/GenBank/DDBJ databases">
        <title>Atlantic sturgeon de novo genome assembly.</title>
        <authorList>
            <person name="Stock M."/>
            <person name="Klopp C."/>
            <person name="Guiguen Y."/>
            <person name="Cabau C."/>
            <person name="Parinello H."/>
            <person name="Santidrian Yebra-Pimentel E."/>
            <person name="Kuhl H."/>
            <person name="Dirks R.P."/>
            <person name="Guessner J."/>
            <person name="Wuertz S."/>
            <person name="Du K."/>
            <person name="Schartl M."/>
        </authorList>
    </citation>
    <scope>NUCLEOTIDE SEQUENCE</scope>
    <source>
        <strain evidence="18">STURGEONOMICS-FGT-2020</strain>
        <tissue evidence="18">Whole blood</tissue>
    </source>
</reference>
<keyword evidence="11" id="KW-1015">Disulfide bond</keyword>
<dbReference type="EMBL" id="JAGXEW010000005">
    <property type="protein sequence ID" value="KAK1171947.1"/>
    <property type="molecule type" value="Genomic_DNA"/>
</dbReference>
<evidence type="ECO:0000256" key="10">
    <source>
        <dbReference type="ARBA" id="ARBA00022833"/>
    </source>
</evidence>
<dbReference type="InterPro" id="IPR037457">
    <property type="entry name" value="M28_QC"/>
</dbReference>
<evidence type="ECO:0000256" key="16">
    <source>
        <dbReference type="SAM" id="SignalP"/>
    </source>
</evidence>
<keyword evidence="10" id="KW-0862">Zinc</keyword>
<dbReference type="SUPFAM" id="SSF53187">
    <property type="entry name" value="Zn-dependent exopeptidases"/>
    <property type="match status" value="1"/>
</dbReference>
<evidence type="ECO:0000256" key="3">
    <source>
        <dbReference type="ARBA" id="ARBA00006014"/>
    </source>
</evidence>
<evidence type="ECO:0000256" key="6">
    <source>
        <dbReference type="ARBA" id="ARBA00022525"/>
    </source>
</evidence>
<dbReference type="PANTHER" id="PTHR12283:SF5">
    <property type="entry name" value="GLUTAMINYL-PEPTIDE CYCLOTRANSFERASE"/>
    <property type="match status" value="1"/>
</dbReference>
<evidence type="ECO:0000256" key="8">
    <source>
        <dbReference type="ARBA" id="ARBA00022723"/>
    </source>
</evidence>
<evidence type="ECO:0000256" key="15">
    <source>
        <dbReference type="ARBA" id="ARBA00042699"/>
    </source>
</evidence>
<dbReference type="InterPro" id="IPR007484">
    <property type="entry name" value="Peptidase_M28"/>
</dbReference>
<keyword evidence="6" id="KW-0964">Secreted</keyword>
<dbReference type="GO" id="GO:0008270">
    <property type="term" value="F:zinc ion binding"/>
    <property type="evidence" value="ECO:0007669"/>
    <property type="project" value="TreeGrafter"/>
</dbReference>
<dbReference type="Proteomes" id="UP001230051">
    <property type="component" value="Unassembled WGS sequence"/>
</dbReference>
<name>A0AAD8GCJ8_ACIOX</name>
<dbReference type="GO" id="GO:0005576">
    <property type="term" value="C:extracellular region"/>
    <property type="evidence" value="ECO:0007669"/>
    <property type="project" value="UniProtKB-SubCell"/>
</dbReference>
<feature type="domain" description="Peptidase M28" evidence="17">
    <location>
        <begin position="120"/>
        <end position="348"/>
    </location>
</feature>
<dbReference type="InterPro" id="IPR040234">
    <property type="entry name" value="QC/QCL"/>
</dbReference>
<dbReference type="Gene3D" id="3.40.630.10">
    <property type="entry name" value="Zn peptidases"/>
    <property type="match status" value="1"/>
</dbReference>
<evidence type="ECO:0000313" key="19">
    <source>
        <dbReference type="Proteomes" id="UP001230051"/>
    </source>
</evidence>
<organism evidence="18 19">
    <name type="scientific">Acipenser oxyrinchus oxyrinchus</name>
    <dbReference type="NCBI Taxonomy" id="40147"/>
    <lineage>
        <taxon>Eukaryota</taxon>
        <taxon>Metazoa</taxon>
        <taxon>Chordata</taxon>
        <taxon>Craniata</taxon>
        <taxon>Vertebrata</taxon>
        <taxon>Euteleostomi</taxon>
        <taxon>Actinopterygii</taxon>
        <taxon>Chondrostei</taxon>
        <taxon>Acipenseriformes</taxon>
        <taxon>Acipenseridae</taxon>
        <taxon>Acipenser</taxon>
    </lineage>
</organism>
<dbReference type="CDD" id="cd03880">
    <property type="entry name" value="M28_QC_like"/>
    <property type="match status" value="1"/>
</dbReference>
<keyword evidence="7" id="KW-0808">Transferase</keyword>
<evidence type="ECO:0000256" key="4">
    <source>
        <dbReference type="ARBA" id="ARBA00012012"/>
    </source>
</evidence>
<evidence type="ECO:0000256" key="13">
    <source>
        <dbReference type="ARBA" id="ARBA00023315"/>
    </source>
</evidence>
<protein>
    <recommendedName>
        <fullName evidence="5">Glutaminyl-peptide cyclotransferase</fullName>
        <ecNumber evidence="4">2.3.2.5</ecNumber>
    </recommendedName>
    <alternativeName>
        <fullName evidence="14">Glutaminyl cyclase</fullName>
    </alternativeName>
    <alternativeName>
        <fullName evidence="15">Glutaminyl-tRNA cyclotransferase</fullName>
    </alternativeName>
</protein>
<evidence type="ECO:0000256" key="11">
    <source>
        <dbReference type="ARBA" id="ARBA00023157"/>
    </source>
</evidence>
<keyword evidence="13" id="KW-0012">Acyltransferase</keyword>
<comment type="caution">
    <text evidence="18">The sequence shown here is derived from an EMBL/GenBank/DDBJ whole genome shotgun (WGS) entry which is preliminary data.</text>
</comment>
<dbReference type="FunFam" id="3.40.630.10:FF:000029">
    <property type="entry name" value="Glutaminyl-peptide cyclotransferase"/>
    <property type="match status" value="1"/>
</dbReference>
<dbReference type="EC" id="2.3.2.5" evidence="4"/>
<comment type="catalytic activity">
    <reaction evidence="1">
        <text>N-terminal L-glutaminyl-[peptide] = N-terminal 5-oxo-L-prolyl-[peptide] + NH4(+)</text>
        <dbReference type="Rhea" id="RHEA:23652"/>
        <dbReference type="Rhea" id="RHEA-COMP:11736"/>
        <dbReference type="Rhea" id="RHEA-COMP:11846"/>
        <dbReference type="ChEBI" id="CHEBI:28938"/>
        <dbReference type="ChEBI" id="CHEBI:64722"/>
        <dbReference type="ChEBI" id="CHEBI:87215"/>
        <dbReference type="EC" id="2.3.2.5"/>
    </reaction>
</comment>
<keyword evidence="12" id="KW-0325">Glycoprotein</keyword>
<gene>
    <name evidence="18" type="primary">QPCT</name>
    <name evidence="18" type="ORF">AOXY_G6893</name>
</gene>
<sequence length="357" mass="40464">MSGCCRTTVMYLDIGFCLMVIISQATGQTGKVPWTQEKLFHKPSLMTTRDTQRVLAQTDVTRMWHNDLRPLLVQRYPGSSGSLAVRQHILNRLGSLRAGWETEEDTFQADTPYGPLTFSNIIATVNPAAKRHLVLACHYDSKYFPPQQSGRQFVGATDAAAPCAMLLELAQAQDEELLSRKTSNPELSLQLIFFDGEEALHQWSSTDSLYGSRHLAQKMRSTSHPPGARDTNQLHGIDLFVLLDLIGAPNPRFGSQFASTARWFSRLQNIERRLHGMGELKNHHAEIEYFWPNIRVGPVEDDHVPFYNRGVRILHVIPTPFPAVWHTMDDNEENLDSSTIENLNKILQVFVLEYLKP</sequence>
<dbReference type="PANTHER" id="PTHR12283">
    <property type="entry name" value="GLUTAMINYL-PEPTIDE CYCLOTRANSFERASE"/>
    <property type="match status" value="1"/>
</dbReference>
<evidence type="ECO:0000256" key="1">
    <source>
        <dbReference type="ARBA" id="ARBA00000001"/>
    </source>
</evidence>
<keyword evidence="8" id="KW-0479">Metal-binding</keyword>
<evidence type="ECO:0000256" key="14">
    <source>
        <dbReference type="ARBA" id="ARBA00033159"/>
    </source>
</evidence>
<evidence type="ECO:0000256" key="7">
    <source>
        <dbReference type="ARBA" id="ARBA00022679"/>
    </source>
</evidence>
<dbReference type="GO" id="GO:0016603">
    <property type="term" value="F:glutaminyl-peptide cyclotransferase activity"/>
    <property type="evidence" value="ECO:0007669"/>
    <property type="project" value="UniProtKB-EC"/>
</dbReference>
<feature type="signal peptide" evidence="16">
    <location>
        <begin position="1"/>
        <end position="27"/>
    </location>
</feature>
<keyword evidence="19" id="KW-1185">Reference proteome</keyword>
<evidence type="ECO:0000256" key="9">
    <source>
        <dbReference type="ARBA" id="ARBA00022729"/>
    </source>
</evidence>